<organism evidence="3 4">
    <name type="scientific">Muribaculum gordoncarteri</name>
    <dbReference type="NCBI Taxonomy" id="2530390"/>
    <lineage>
        <taxon>Bacteria</taxon>
        <taxon>Pseudomonadati</taxon>
        <taxon>Bacteroidota</taxon>
        <taxon>Bacteroidia</taxon>
        <taxon>Bacteroidales</taxon>
        <taxon>Muribaculaceae</taxon>
        <taxon>Muribaculum</taxon>
    </lineage>
</organism>
<dbReference type="Gene3D" id="2.40.50.140">
    <property type="entry name" value="Nucleic acid-binding proteins"/>
    <property type="match status" value="2"/>
</dbReference>
<reference evidence="3 4" key="1">
    <citation type="submission" date="2019-02" db="EMBL/GenBank/DDBJ databases">
        <title>Isolation and identification of novel species under the genus Muribaculum.</title>
        <authorList>
            <person name="Miyake S."/>
            <person name="Ding Y."/>
            <person name="Low A."/>
            <person name="Soh M."/>
            <person name="Seedorf H."/>
        </authorList>
    </citation>
    <scope>NUCLEOTIDE SEQUENCE [LARGE SCALE GENOMIC DNA]</scope>
    <source>
        <strain evidence="3 4">TLL-A4</strain>
    </source>
</reference>
<dbReference type="PANTHER" id="PTHR37296:SF1">
    <property type="entry name" value="CONSERVED VIRULENCE FACTOR B"/>
    <property type="match status" value="1"/>
</dbReference>
<dbReference type="InterPro" id="IPR014464">
    <property type="entry name" value="CvfB_fam"/>
</dbReference>
<evidence type="ECO:0000313" key="4">
    <source>
        <dbReference type="Proteomes" id="UP000297031"/>
    </source>
</evidence>
<name>A0A4P7VIR9_9BACT</name>
<dbReference type="Proteomes" id="UP000297031">
    <property type="component" value="Chromosome"/>
</dbReference>
<comment type="similarity">
    <text evidence="1">Belongs to the CvfB family.</text>
</comment>
<dbReference type="PANTHER" id="PTHR37296">
    <property type="entry name" value="CONSERVED VIRULENCE FACTOR B"/>
    <property type="match status" value="1"/>
</dbReference>
<dbReference type="Pfam" id="PF17783">
    <property type="entry name" value="WHD_CvfB"/>
    <property type="match status" value="1"/>
</dbReference>
<feature type="domain" description="S1 motif" evidence="2">
    <location>
        <begin position="147"/>
        <end position="207"/>
    </location>
</feature>
<dbReference type="InterPro" id="IPR003029">
    <property type="entry name" value="S1_domain"/>
</dbReference>
<dbReference type="OrthoDB" id="9801597at2"/>
<dbReference type="InterPro" id="IPR040764">
    <property type="entry name" value="CvfB_WH"/>
</dbReference>
<dbReference type="KEGG" id="mgod:E7746_07380"/>
<keyword evidence="4" id="KW-1185">Reference proteome</keyword>
<dbReference type="Pfam" id="PF13509">
    <property type="entry name" value="S1_2"/>
    <property type="match status" value="2"/>
</dbReference>
<dbReference type="InterPro" id="IPR039566">
    <property type="entry name" value="CvfB_S1_st"/>
</dbReference>
<evidence type="ECO:0000313" key="3">
    <source>
        <dbReference type="EMBL" id="QCD35722.1"/>
    </source>
</evidence>
<dbReference type="InterPro" id="IPR036388">
    <property type="entry name" value="WH-like_DNA-bd_sf"/>
</dbReference>
<dbReference type="InterPro" id="IPR012340">
    <property type="entry name" value="NA-bd_OB-fold"/>
</dbReference>
<dbReference type="GO" id="GO:0003676">
    <property type="term" value="F:nucleic acid binding"/>
    <property type="evidence" value="ECO:0007669"/>
    <property type="project" value="InterPro"/>
</dbReference>
<dbReference type="PROSITE" id="PS50126">
    <property type="entry name" value="S1"/>
    <property type="match status" value="1"/>
</dbReference>
<dbReference type="AlphaFoldDB" id="A0A4P7VIR9"/>
<evidence type="ECO:0000256" key="1">
    <source>
        <dbReference type="PIRNR" id="PIRNR012524"/>
    </source>
</evidence>
<sequence length="280" mass="31917">MIKIGDYNELEVARKVDFGIYLTDGDGTDILLPQRYVPGNPDVGQKLRVFVYVDSEGRLIATTEEPYVTVGQFAFLRVVDVNSTGAFLDWGLPTKHLLCPYREQKMKMYPGRRYPVYVYLDDSSKRIVASARIERFLNNRIPDYRSGAEVKALVLQRTDIGYKVIVDNLYSGMIYNGDIYVDIAIGQTIDARVKYIRPDRKIDLTLRSHEYDRVATAERAILRYLEMNNGFSPMGDNSSPDEIRVVFGCSKKDFKKAIGQLYKQGKIALVEDGLRLIADK</sequence>
<dbReference type="SUPFAM" id="SSF50249">
    <property type="entry name" value="Nucleic acid-binding proteins"/>
    <property type="match status" value="1"/>
</dbReference>
<dbReference type="PIRSF" id="PIRSF012524">
    <property type="entry name" value="YitL_S1"/>
    <property type="match status" value="1"/>
</dbReference>
<dbReference type="RefSeq" id="WP_136410357.1">
    <property type="nucleotide sequence ID" value="NZ_CP039393.1"/>
</dbReference>
<dbReference type="SMART" id="SM00316">
    <property type="entry name" value="S1"/>
    <property type="match status" value="3"/>
</dbReference>
<accession>A0A4P7VIR9</accession>
<proteinExistence type="inferred from homology"/>
<gene>
    <name evidence="3" type="ORF">E7746_07380</name>
</gene>
<dbReference type="Gene3D" id="1.10.10.10">
    <property type="entry name" value="Winged helix-like DNA-binding domain superfamily/Winged helix DNA-binding domain"/>
    <property type="match status" value="1"/>
</dbReference>
<evidence type="ECO:0000259" key="2">
    <source>
        <dbReference type="PROSITE" id="PS50126"/>
    </source>
</evidence>
<dbReference type="EMBL" id="CP039393">
    <property type="protein sequence ID" value="QCD35722.1"/>
    <property type="molecule type" value="Genomic_DNA"/>
</dbReference>
<protein>
    <submittedName>
        <fullName evidence="3">GntR family transcriptional regulator</fullName>
    </submittedName>
</protein>